<evidence type="ECO:0000313" key="2">
    <source>
        <dbReference type="EMBL" id="GBO20050.1"/>
    </source>
</evidence>
<feature type="region of interest" description="Disordered" evidence="1">
    <location>
        <begin position="20"/>
        <end position="88"/>
    </location>
</feature>
<proteinExistence type="predicted"/>
<organism evidence="2 3">
    <name type="scientific">Araneus ventricosus</name>
    <name type="common">Orbweaver spider</name>
    <name type="synonym">Epeira ventricosa</name>
    <dbReference type="NCBI Taxonomy" id="182803"/>
    <lineage>
        <taxon>Eukaryota</taxon>
        <taxon>Metazoa</taxon>
        <taxon>Ecdysozoa</taxon>
        <taxon>Arthropoda</taxon>
        <taxon>Chelicerata</taxon>
        <taxon>Arachnida</taxon>
        <taxon>Araneae</taxon>
        <taxon>Araneomorphae</taxon>
        <taxon>Entelegynae</taxon>
        <taxon>Araneoidea</taxon>
        <taxon>Araneidae</taxon>
        <taxon>Araneus</taxon>
    </lineage>
</organism>
<evidence type="ECO:0000256" key="1">
    <source>
        <dbReference type="SAM" id="MobiDB-lite"/>
    </source>
</evidence>
<dbReference type="EMBL" id="BGPR01043459">
    <property type="protein sequence ID" value="GBO20050.1"/>
    <property type="molecule type" value="Genomic_DNA"/>
</dbReference>
<dbReference type="AlphaFoldDB" id="A0A4Y2V8M4"/>
<gene>
    <name evidence="2" type="ORF">AVEN_183815_1</name>
</gene>
<sequence>MGIVLPMSWMDIIILSSSFEEELNRSSGGPAESGRPNVVPGGQRPTSFPPPPSPDQRNQLVDVLTSRQDVRKDNTPRTDCDEEECVTL</sequence>
<feature type="compositionally biased region" description="Basic and acidic residues" evidence="1">
    <location>
        <begin position="68"/>
        <end position="79"/>
    </location>
</feature>
<keyword evidence="3" id="KW-1185">Reference proteome</keyword>
<accession>A0A4Y2V8M4</accession>
<reference evidence="2 3" key="1">
    <citation type="journal article" date="2019" name="Sci. Rep.">
        <title>Orb-weaving spider Araneus ventricosus genome elucidates the spidroin gene catalogue.</title>
        <authorList>
            <person name="Kono N."/>
            <person name="Nakamura H."/>
            <person name="Ohtoshi R."/>
            <person name="Moran D.A.P."/>
            <person name="Shinohara A."/>
            <person name="Yoshida Y."/>
            <person name="Fujiwara M."/>
            <person name="Mori M."/>
            <person name="Tomita M."/>
            <person name="Arakawa K."/>
        </authorList>
    </citation>
    <scope>NUCLEOTIDE SEQUENCE [LARGE SCALE GENOMIC DNA]</scope>
</reference>
<comment type="caution">
    <text evidence="2">The sequence shown here is derived from an EMBL/GenBank/DDBJ whole genome shotgun (WGS) entry which is preliminary data.</text>
</comment>
<evidence type="ECO:0000313" key="3">
    <source>
        <dbReference type="Proteomes" id="UP000499080"/>
    </source>
</evidence>
<name>A0A4Y2V8M4_ARAVE</name>
<dbReference type="Proteomes" id="UP000499080">
    <property type="component" value="Unassembled WGS sequence"/>
</dbReference>
<protein>
    <submittedName>
        <fullName evidence="2">Uncharacterized protein</fullName>
    </submittedName>
</protein>